<evidence type="ECO:0000256" key="8">
    <source>
        <dbReference type="SAM" id="MobiDB-lite"/>
    </source>
</evidence>
<dbReference type="InterPro" id="IPR030456">
    <property type="entry name" value="TF_fork_head_CS_2"/>
</dbReference>
<dbReference type="InterPro" id="IPR049624">
    <property type="entry name" value="FOXN1_4"/>
</dbReference>
<evidence type="ECO:0000313" key="11">
    <source>
        <dbReference type="RefSeq" id="XP_030916533.1"/>
    </source>
</evidence>
<evidence type="ECO:0000256" key="4">
    <source>
        <dbReference type="ARBA" id="ARBA00023125"/>
    </source>
</evidence>
<dbReference type="InterPro" id="IPR036388">
    <property type="entry name" value="WH-like_DNA-bd_sf"/>
</dbReference>
<dbReference type="GO" id="GO:0005634">
    <property type="term" value="C:nucleus"/>
    <property type="evidence" value="ECO:0007669"/>
    <property type="project" value="UniProtKB-SubCell"/>
</dbReference>
<evidence type="ECO:0000256" key="2">
    <source>
        <dbReference type="ARBA" id="ARBA00022473"/>
    </source>
</evidence>
<dbReference type="PANTHER" id="PTHR46721">
    <property type="entry name" value="FORKHEAD BOX PROTEIN N1"/>
    <property type="match status" value="1"/>
</dbReference>
<feature type="domain" description="Fork-head" evidence="9">
    <location>
        <begin position="281"/>
        <end position="377"/>
    </location>
</feature>
<keyword evidence="4 7" id="KW-0238">DNA-binding</keyword>
<dbReference type="Gene3D" id="1.10.10.10">
    <property type="entry name" value="Winged helix-like DNA-binding domain superfamily/Winged helix DNA-binding domain"/>
    <property type="match status" value="1"/>
</dbReference>
<dbReference type="Pfam" id="PF00250">
    <property type="entry name" value="Forkhead"/>
    <property type="match status" value="1"/>
</dbReference>
<feature type="region of interest" description="Disordered" evidence="8">
    <location>
        <begin position="1"/>
        <end position="88"/>
    </location>
</feature>
<gene>
    <name evidence="11" type="primary">FOXN1</name>
</gene>
<dbReference type="GeneID" id="102037329"/>
<keyword evidence="10" id="KW-1185">Reference proteome</keyword>
<dbReference type="CTD" id="8456"/>
<dbReference type="InterPro" id="IPR001766">
    <property type="entry name" value="Fork_head_dom"/>
</dbReference>
<accession>A0A8N5ERX4</accession>
<evidence type="ECO:0000256" key="3">
    <source>
        <dbReference type="ARBA" id="ARBA00023015"/>
    </source>
</evidence>
<dbReference type="CDD" id="cd20056">
    <property type="entry name" value="FH_FOXN1"/>
    <property type="match status" value="1"/>
</dbReference>
<dbReference type="PROSITE" id="PS00658">
    <property type="entry name" value="FORK_HEAD_2"/>
    <property type="match status" value="1"/>
</dbReference>
<dbReference type="SUPFAM" id="SSF46785">
    <property type="entry name" value="Winged helix' DNA-binding domain"/>
    <property type="match status" value="1"/>
</dbReference>
<dbReference type="GO" id="GO:0000976">
    <property type="term" value="F:transcription cis-regulatory region binding"/>
    <property type="evidence" value="ECO:0007669"/>
    <property type="project" value="TreeGrafter"/>
</dbReference>
<dbReference type="PANTHER" id="PTHR46721:SF1">
    <property type="entry name" value="FORKHEAD BOX PROTEIN N1"/>
    <property type="match status" value="1"/>
</dbReference>
<organism evidence="10 11">
    <name type="scientific">Geospiza fortis</name>
    <name type="common">Medium ground-finch</name>
    <dbReference type="NCBI Taxonomy" id="48883"/>
    <lineage>
        <taxon>Eukaryota</taxon>
        <taxon>Metazoa</taxon>
        <taxon>Chordata</taxon>
        <taxon>Craniata</taxon>
        <taxon>Vertebrata</taxon>
        <taxon>Euteleostomi</taxon>
        <taxon>Archelosauria</taxon>
        <taxon>Archosauria</taxon>
        <taxon>Dinosauria</taxon>
        <taxon>Saurischia</taxon>
        <taxon>Theropoda</taxon>
        <taxon>Coelurosauria</taxon>
        <taxon>Aves</taxon>
        <taxon>Neognathae</taxon>
        <taxon>Neoaves</taxon>
        <taxon>Telluraves</taxon>
        <taxon>Australaves</taxon>
        <taxon>Passeriformes</taxon>
        <taxon>Thraupidae</taxon>
        <taxon>Geospiza</taxon>
    </lineage>
</organism>
<dbReference type="GO" id="GO:0000981">
    <property type="term" value="F:DNA-binding transcription factor activity, RNA polymerase II-specific"/>
    <property type="evidence" value="ECO:0007669"/>
    <property type="project" value="TreeGrafter"/>
</dbReference>
<evidence type="ECO:0000256" key="1">
    <source>
        <dbReference type="ARBA" id="ARBA00004123"/>
    </source>
</evidence>
<keyword evidence="6 7" id="KW-0539">Nucleus</keyword>
<dbReference type="PRINTS" id="PR00053">
    <property type="entry name" value="FORKHEAD"/>
</dbReference>
<evidence type="ECO:0000256" key="7">
    <source>
        <dbReference type="PROSITE-ProRule" id="PRU00089"/>
    </source>
</evidence>
<dbReference type="PROSITE" id="PS50039">
    <property type="entry name" value="FORK_HEAD_3"/>
    <property type="match status" value="1"/>
</dbReference>
<keyword evidence="5" id="KW-0804">Transcription</keyword>
<proteinExistence type="predicted"/>
<reference evidence="11" key="1">
    <citation type="submission" date="2025-08" db="UniProtKB">
        <authorList>
            <consortium name="RefSeq"/>
        </authorList>
    </citation>
    <scope>IDENTIFICATION</scope>
</reference>
<feature type="compositionally biased region" description="Polar residues" evidence="8">
    <location>
        <begin position="32"/>
        <end position="47"/>
    </location>
</feature>
<feature type="region of interest" description="Disordered" evidence="8">
    <location>
        <begin position="469"/>
        <end position="530"/>
    </location>
</feature>
<feature type="compositionally biased region" description="Polar residues" evidence="8">
    <location>
        <begin position="1"/>
        <end position="17"/>
    </location>
</feature>
<dbReference type="RefSeq" id="XP_030916533.1">
    <property type="nucleotide sequence ID" value="XM_031060673.1"/>
</dbReference>
<dbReference type="FunFam" id="1.10.10.10:FF:000122">
    <property type="entry name" value="Forkhead box protein N1"/>
    <property type="match status" value="1"/>
</dbReference>
<feature type="DNA-binding region" description="Fork-head" evidence="7">
    <location>
        <begin position="281"/>
        <end position="377"/>
    </location>
</feature>
<feature type="compositionally biased region" description="Polar residues" evidence="8">
    <location>
        <begin position="499"/>
        <end position="511"/>
    </location>
</feature>
<dbReference type="AlphaFoldDB" id="A0A8N5ERX4"/>
<evidence type="ECO:0000313" key="10">
    <source>
        <dbReference type="Proteomes" id="UP000504602"/>
    </source>
</evidence>
<comment type="subcellular location">
    <subcellularLocation>
        <location evidence="1 7">Nucleus</location>
    </subcellularLocation>
</comment>
<sequence length="656" mass="71839">MVSLLQDQSNIKFSASDTLERDQQDLMKAQGDSISPVQQSDNPSYSCQPYEPDTRTERTSSESSPSPSPASPCQDPIQGGFPASQGIPCGKNKFRASFSTERFRRCSYEENAAGSYERFLKSSRNPFHPYKRQISEDVFQEAHQALPPPETSPFKSHRGIDGFEGLPGSAEEPEAFPTHIPNISAEQPWCNSLQYSTTGQEHGSQVMGDSDLKLRTSPLEGQPGLYCYQPQVQQMYCSSHPFHQYPSGGSYPVTYIASSHYPYQRIAPQSSQESQQPLFPKPIYSYSILIFMALKNSKTGSLPVSEIYNFMTEHFPYFKTAPDGWKNSVRHNLSLNKCFEKVENKSGNSSRKGCLWALNPAKIDKMQEELQKWKRKDPVAVRKSMAKPEELDTLIGDKSEKLRSSLVSCSPPGAAGASLSRQMAAQSHPLCEPSLSSGIPQGFHGIPASAALHAKSPLPALLGGQQPGCFASPQGFPQMPTALLQHTPEPPSLFPAGEAQSQLRTQPSIPQDSPVPAQSPPSCGMKMLPEHSPARTVQDTLLQEGDLSNDIDALNPSLTDFDLQGRCWRCFCLGESGLLHPIPSHPIPSHPIPWIPSHPIPSHPILSHPIPSHPGSAHGSAPELQLTTLYSAFMELDTVSPSYLSNTPGSKPIALM</sequence>
<dbReference type="InterPro" id="IPR047401">
    <property type="entry name" value="FH_FOXN1"/>
</dbReference>
<keyword evidence="3" id="KW-0805">Transcription regulation</keyword>
<evidence type="ECO:0000256" key="5">
    <source>
        <dbReference type="ARBA" id="ARBA00023163"/>
    </source>
</evidence>
<name>A0A8N5ERX4_GEOFO</name>
<dbReference type="OrthoDB" id="10070006at2759"/>
<evidence type="ECO:0000259" key="9">
    <source>
        <dbReference type="PROSITE" id="PS50039"/>
    </source>
</evidence>
<dbReference type="SMART" id="SM00339">
    <property type="entry name" value="FH"/>
    <property type="match status" value="1"/>
</dbReference>
<keyword evidence="2" id="KW-0217">Developmental protein</keyword>
<evidence type="ECO:0000256" key="6">
    <source>
        <dbReference type="ARBA" id="ARBA00023242"/>
    </source>
</evidence>
<dbReference type="InterPro" id="IPR036390">
    <property type="entry name" value="WH_DNA-bd_sf"/>
</dbReference>
<dbReference type="Proteomes" id="UP000504602">
    <property type="component" value="Unplaced"/>
</dbReference>
<protein>
    <submittedName>
        <fullName evidence="11">Forkhead box protein N1</fullName>
    </submittedName>
</protein>